<accession>A0A820MFM5</accession>
<dbReference type="EMBL" id="CAJOBF010018827">
    <property type="protein sequence ID" value="CAF4371886.1"/>
    <property type="molecule type" value="Genomic_DNA"/>
</dbReference>
<dbReference type="EMBL" id="CAJNRG010005175">
    <property type="protein sequence ID" value="CAF2073168.1"/>
    <property type="molecule type" value="Genomic_DNA"/>
</dbReference>
<evidence type="ECO:0000313" key="3">
    <source>
        <dbReference type="EMBL" id="CAF4371886.1"/>
    </source>
</evidence>
<reference evidence="3" key="1">
    <citation type="submission" date="2021-02" db="EMBL/GenBank/DDBJ databases">
        <authorList>
            <person name="Nowell W R."/>
        </authorList>
    </citation>
    <scope>NUCLEOTIDE SEQUENCE</scope>
</reference>
<sequence length="175" mass="19038">MPGTPQPHLLLNHQSITSTPTVTNCLPENLNISPMLDNNINLENLEIPNESIITPAANANPKKNISMFNDDELGITPGGFEGFPLLDSSDERTLSRLENLLITPPAAVLPRDEPINLSMGENSTLKMPGESSENITVSPERVQASRIPVPTVLNSPSPTRIKRSNMKPAGFYSKM</sequence>
<evidence type="ECO:0000313" key="2">
    <source>
        <dbReference type="EMBL" id="CAF2073168.1"/>
    </source>
</evidence>
<dbReference type="Proteomes" id="UP000663887">
    <property type="component" value="Unassembled WGS sequence"/>
</dbReference>
<dbReference type="Proteomes" id="UP000663842">
    <property type="component" value="Unassembled WGS sequence"/>
</dbReference>
<organism evidence="3 4">
    <name type="scientific">Rotaria magnacalcarata</name>
    <dbReference type="NCBI Taxonomy" id="392030"/>
    <lineage>
        <taxon>Eukaryota</taxon>
        <taxon>Metazoa</taxon>
        <taxon>Spiralia</taxon>
        <taxon>Gnathifera</taxon>
        <taxon>Rotifera</taxon>
        <taxon>Eurotatoria</taxon>
        <taxon>Bdelloidea</taxon>
        <taxon>Philodinida</taxon>
        <taxon>Philodinidae</taxon>
        <taxon>Rotaria</taxon>
    </lineage>
</organism>
<feature type="region of interest" description="Disordered" evidence="1">
    <location>
        <begin position="150"/>
        <end position="175"/>
    </location>
</feature>
<evidence type="ECO:0000313" key="4">
    <source>
        <dbReference type="Proteomes" id="UP000663842"/>
    </source>
</evidence>
<comment type="caution">
    <text evidence="3">The sequence shown here is derived from an EMBL/GenBank/DDBJ whole genome shotgun (WGS) entry which is preliminary data.</text>
</comment>
<protein>
    <submittedName>
        <fullName evidence="3">Uncharacterized protein</fullName>
    </submittedName>
</protein>
<proteinExistence type="predicted"/>
<name>A0A820MFM5_9BILA</name>
<evidence type="ECO:0000256" key="1">
    <source>
        <dbReference type="SAM" id="MobiDB-lite"/>
    </source>
</evidence>
<dbReference type="AlphaFoldDB" id="A0A820MFM5"/>
<gene>
    <name evidence="3" type="ORF">UXM345_LOCUS37011</name>
    <name evidence="2" type="ORF">XDN619_LOCUS12996</name>
</gene>